<comment type="caution">
    <text evidence="2">The sequence shown here is derived from an EMBL/GenBank/DDBJ whole genome shotgun (WGS) entry which is preliminary data.</text>
</comment>
<feature type="domain" description="Glycosyl transferase family 1" evidence="1">
    <location>
        <begin position="189"/>
        <end position="324"/>
    </location>
</feature>
<reference evidence="2 3" key="1">
    <citation type="submission" date="2021-03" db="EMBL/GenBank/DDBJ databases">
        <title>Genomic Encyclopedia of Type Strains, Phase IV (KMG-IV): sequencing the most valuable type-strain genomes for metagenomic binning, comparative biology and taxonomic classification.</title>
        <authorList>
            <person name="Goeker M."/>
        </authorList>
    </citation>
    <scope>NUCLEOTIDE SEQUENCE [LARGE SCALE GENOMIC DNA]</scope>
    <source>
        <strain evidence="2 3">DSM 101953</strain>
    </source>
</reference>
<dbReference type="PANTHER" id="PTHR45947:SF3">
    <property type="entry name" value="SULFOQUINOVOSYL TRANSFERASE SQD2"/>
    <property type="match status" value="1"/>
</dbReference>
<dbReference type="CDD" id="cd03801">
    <property type="entry name" value="GT4_PimA-like"/>
    <property type="match status" value="1"/>
</dbReference>
<protein>
    <submittedName>
        <fullName evidence="2">Glycosyltransferase involved in cell wall biosynthesis</fullName>
    </submittedName>
</protein>
<gene>
    <name evidence="2" type="ORF">J2Z70_002936</name>
</gene>
<name>A0ABS4NTY4_9BACL</name>
<evidence type="ECO:0000313" key="3">
    <source>
        <dbReference type="Proteomes" id="UP000773462"/>
    </source>
</evidence>
<dbReference type="RefSeq" id="WP_209874046.1">
    <property type="nucleotide sequence ID" value="NZ_JAGGLV010000008.1"/>
</dbReference>
<dbReference type="InterPro" id="IPR050194">
    <property type="entry name" value="Glycosyltransferase_grp1"/>
</dbReference>
<dbReference type="Gene3D" id="3.40.50.2000">
    <property type="entry name" value="Glycogen Phosphorylase B"/>
    <property type="match status" value="2"/>
</dbReference>
<proteinExistence type="predicted"/>
<dbReference type="PANTHER" id="PTHR45947">
    <property type="entry name" value="SULFOQUINOVOSYL TRANSFERASE SQD2"/>
    <property type="match status" value="1"/>
</dbReference>
<dbReference type="EMBL" id="JAGGLV010000008">
    <property type="protein sequence ID" value="MBP2112782.1"/>
    <property type="molecule type" value="Genomic_DNA"/>
</dbReference>
<evidence type="ECO:0000313" key="2">
    <source>
        <dbReference type="EMBL" id="MBP2112782.1"/>
    </source>
</evidence>
<dbReference type="InterPro" id="IPR001296">
    <property type="entry name" value="Glyco_trans_1"/>
</dbReference>
<organism evidence="2 3">
    <name type="scientific">Paenibacillus silagei</name>
    <dbReference type="NCBI Taxonomy" id="1670801"/>
    <lineage>
        <taxon>Bacteria</taxon>
        <taxon>Bacillati</taxon>
        <taxon>Bacillota</taxon>
        <taxon>Bacilli</taxon>
        <taxon>Bacillales</taxon>
        <taxon>Paenibacillaceae</taxon>
        <taxon>Paenibacillus</taxon>
    </lineage>
</organism>
<keyword evidence="3" id="KW-1185">Reference proteome</keyword>
<accession>A0ABS4NTY4</accession>
<dbReference type="Proteomes" id="UP000773462">
    <property type="component" value="Unassembled WGS sequence"/>
</dbReference>
<dbReference type="Pfam" id="PF00534">
    <property type="entry name" value="Glycos_transf_1"/>
    <property type="match status" value="1"/>
</dbReference>
<sequence>MSITAGNLDLHAECRPRVGCFDGHSPRLNERVIDDQWTGYLAEYTELVRIPPVRFAKIFGGSLRQFSKQPMSSLPQASERLARLCEEYGIDTLYVNAPYFMPFLMLVRSFAKLPLRFMVIAHSVASARWLTTWLSCAPWITEQDVLLASTESCRQALVNISPRYAHAHKIPLCIDTLLAAEPVQPLAGKHLLSIGRLEEVKNIHVLLAAMAEIKQRIPDTVLTIAGEYTGSVQEADQYQERLKAIVAEYRLEQAVEFTGPVHGSEKDRLFRESSLLVNLSTDPGETFGFNLLEAKAYGLPVVCTSWDGFRELLVDGGDGSFVQVDWSGEQPKIDLDGLVRSCTGVLLDEKLHGNLSQGARRNALMYDYRTIMPQIQRLLNVPLGQIAGEGEETALLEASMRTLNEIYHCSLLEATGCLSESPLSVLDWQPPGDTEEWMRRVKPLIQHFAGRNHHAHV</sequence>
<evidence type="ECO:0000259" key="1">
    <source>
        <dbReference type="Pfam" id="PF00534"/>
    </source>
</evidence>
<dbReference type="SUPFAM" id="SSF53756">
    <property type="entry name" value="UDP-Glycosyltransferase/glycogen phosphorylase"/>
    <property type="match status" value="1"/>
</dbReference>